<dbReference type="AlphaFoldDB" id="A0A3G6J883"/>
<name>A0A3G6J883_9CORY</name>
<dbReference type="EMBL" id="CP033896">
    <property type="protein sequence ID" value="AZA14196.1"/>
    <property type="molecule type" value="Genomic_DNA"/>
</dbReference>
<keyword evidence="2" id="KW-0645">Protease</keyword>
<gene>
    <name evidence="6" type="ORF">CCHOA_09065</name>
</gene>
<reference evidence="6 7" key="1">
    <citation type="submission" date="2018-11" db="EMBL/GenBank/DDBJ databases">
        <authorList>
            <person name="Kleinhagauer T."/>
            <person name="Glaeser S.P."/>
            <person name="Spergser J."/>
            <person name="Ruckert C."/>
            <person name="Kaempfer P."/>
            <person name="Busse H.-J."/>
        </authorList>
    </citation>
    <scope>NUCLEOTIDE SEQUENCE [LARGE SCALE GENOMIC DNA]</scope>
    <source>
        <strain evidence="6 7">200CH</strain>
    </source>
</reference>
<dbReference type="PANTHER" id="PTHR47359">
    <property type="entry name" value="PEPTIDOGLYCAN DL-ENDOPEPTIDASE CWLO"/>
    <property type="match status" value="1"/>
</dbReference>
<comment type="similarity">
    <text evidence="1">Belongs to the peptidase C40 family.</text>
</comment>
<keyword evidence="3 6" id="KW-0378">Hydrolase</keyword>
<dbReference type="InterPro" id="IPR000064">
    <property type="entry name" value="NLP_P60_dom"/>
</dbReference>
<dbReference type="EC" id="3.4.-.-" evidence="6"/>
<evidence type="ECO:0000256" key="3">
    <source>
        <dbReference type="ARBA" id="ARBA00022801"/>
    </source>
</evidence>
<evidence type="ECO:0000256" key="2">
    <source>
        <dbReference type="ARBA" id="ARBA00022670"/>
    </source>
</evidence>
<dbReference type="Proteomes" id="UP000269019">
    <property type="component" value="Chromosome"/>
</dbReference>
<dbReference type="InterPro" id="IPR038765">
    <property type="entry name" value="Papain-like_cys_pep_sf"/>
</dbReference>
<accession>A0A3G6J883</accession>
<evidence type="ECO:0000256" key="1">
    <source>
        <dbReference type="ARBA" id="ARBA00007074"/>
    </source>
</evidence>
<dbReference type="GO" id="GO:0006508">
    <property type="term" value="P:proteolysis"/>
    <property type="evidence" value="ECO:0007669"/>
    <property type="project" value="UniProtKB-KW"/>
</dbReference>
<evidence type="ECO:0000259" key="5">
    <source>
        <dbReference type="PROSITE" id="PS51935"/>
    </source>
</evidence>
<feature type="domain" description="NlpC/P60" evidence="5">
    <location>
        <begin position="280"/>
        <end position="394"/>
    </location>
</feature>
<protein>
    <submittedName>
        <fullName evidence="6">Putative endopeptidase</fullName>
        <ecNumber evidence="6">3.4.-.-</ecNumber>
    </submittedName>
</protein>
<dbReference type="KEGG" id="ccho:CCHOA_09065"/>
<keyword evidence="7" id="KW-1185">Reference proteome</keyword>
<evidence type="ECO:0000313" key="7">
    <source>
        <dbReference type="Proteomes" id="UP000269019"/>
    </source>
</evidence>
<dbReference type="PROSITE" id="PS51935">
    <property type="entry name" value="NLPC_P60"/>
    <property type="match status" value="1"/>
</dbReference>
<proteinExistence type="inferred from homology"/>
<keyword evidence="4" id="KW-0788">Thiol protease</keyword>
<dbReference type="Gene3D" id="3.90.1720.10">
    <property type="entry name" value="endopeptidase domain like (from Nostoc punctiforme)"/>
    <property type="match status" value="1"/>
</dbReference>
<organism evidence="6 7">
    <name type="scientific">Corynebacterium choanae</name>
    <dbReference type="NCBI Taxonomy" id="1862358"/>
    <lineage>
        <taxon>Bacteria</taxon>
        <taxon>Bacillati</taxon>
        <taxon>Actinomycetota</taxon>
        <taxon>Actinomycetes</taxon>
        <taxon>Mycobacteriales</taxon>
        <taxon>Corynebacteriaceae</taxon>
        <taxon>Corynebacterium</taxon>
    </lineage>
</organism>
<dbReference type="Pfam" id="PF00877">
    <property type="entry name" value="NLPC_P60"/>
    <property type="match status" value="1"/>
</dbReference>
<evidence type="ECO:0000256" key="4">
    <source>
        <dbReference type="ARBA" id="ARBA00022807"/>
    </source>
</evidence>
<dbReference type="SUPFAM" id="SSF54001">
    <property type="entry name" value="Cysteine proteinases"/>
    <property type="match status" value="1"/>
</dbReference>
<evidence type="ECO:0000313" key="6">
    <source>
        <dbReference type="EMBL" id="AZA14196.1"/>
    </source>
</evidence>
<dbReference type="RefSeq" id="WP_245992117.1">
    <property type="nucleotide sequence ID" value="NZ_CP033896.1"/>
</dbReference>
<sequence length="394" mass="41012">MVSELPPTIDPIAEVTSLITAIGQQAANTQLPAVDFPSLPQEAATLAHMTGAEPTLLTAACTRLQEVGDQINHINAGCHDHLAVFISSLDRLADKLNQQVAHIQGLHTIYGSMFPVAELLRTVAATAAETVAAIEHQFHETLTPLTIALRQVQTECQDIAALLRNHHAKGIPIPDVNTDTALAAAVAVRSALRVPDSPIATDQASTAALTQAASVINEPLRTIAAPVAAGFTAVPTGLLRSLAIPPQTLQPLAAMVTPASAADVPTSSPTAVGTATEEQRRRGQQAANAALSAVGTPYQWGGNTPGKGLDCSGLTKWAWAQAGVDIPRLAQHQTVGSPVAFHAMIPGDLLVWDGHVAMYVGNGQLVEAGNPVSVSPVRTTNSGMKFYGCFRPTG</sequence>
<dbReference type="InterPro" id="IPR051794">
    <property type="entry name" value="PG_Endopeptidase_C40"/>
</dbReference>
<dbReference type="GO" id="GO:0008234">
    <property type="term" value="F:cysteine-type peptidase activity"/>
    <property type="evidence" value="ECO:0007669"/>
    <property type="project" value="UniProtKB-KW"/>
</dbReference>
<dbReference type="PANTHER" id="PTHR47359:SF3">
    <property type="entry name" value="NLP_P60 DOMAIN-CONTAINING PROTEIN-RELATED"/>
    <property type="match status" value="1"/>
</dbReference>